<keyword evidence="5" id="KW-1185">Reference proteome</keyword>
<dbReference type="RefSeq" id="WP_402388001.1">
    <property type="nucleotide sequence ID" value="NZ_JBIUYY010000028.1"/>
</dbReference>
<dbReference type="PANTHER" id="PTHR32305">
    <property type="match status" value="1"/>
</dbReference>
<evidence type="ECO:0000259" key="2">
    <source>
        <dbReference type="Pfam" id="PF03527"/>
    </source>
</evidence>
<dbReference type="Pfam" id="PF03527">
    <property type="entry name" value="RHS"/>
    <property type="match status" value="1"/>
</dbReference>
<accession>A0ABW8ETM2</accession>
<dbReference type="Gene3D" id="2.180.10.10">
    <property type="entry name" value="RHS repeat-associated core"/>
    <property type="match status" value="1"/>
</dbReference>
<name>A0ABW8ETM2_STRT5</name>
<feature type="domain" description="Bacterial toxin 30" evidence="3">
    <location>
        <begin position="161"/>
        <end position="263"/>
    </location>
</feature>
<evidence type="ECO:0000313" key="4">
    <source>
        <dbReference type="EMBL" id="MFJ2825973.1"/>
    </source>
</evidence>
<feature type="region of interest" description="Disordered" evidence="1">
    <location>
        <begin position="1"/>
        <end position="26"/>
    </location>
</feature>
<feature type="non-terminal residue" evidence="4">
    <location>
        <position position="1"/>
    </location>
</feature>
<protein>
    <submittedName>
        <fullName evidence="4">Polymorphic toxin type 30 domain-containing protein</fullName>
    </submittedName>
</protein>
<evidence type="ECO:0000259" key="3">
    <source>
        <dbReference type="Pfam" id="PF15532"/>
    </source>
</evidence>
<feature type="compositionally biased region" description="Basic residues" evidence="1">
    <location>
        <begin position="9"/>
        <end position="19"/>
    </location>
</feature>
<proteinExistence type="predicted"/>
<dbReference type="InterPro" id="IPR029111">
    <property type="entry name" value="Ntox30"/>
</dbReference>
<feature type="domain" description="RHS protein conserved region" evidence="2">
    <location>
        <begin position="42"/>
        <end position="73"/>
    </location>
</feature>
<dbReference type="PRINTS" id="PR00394">
    <property type="entry name" value="RHSPROTEIN"/>
</dbReference>
<dbReference type="Proteomes" id="UP001617351">
    <property type="component" value="Unassembled WGS sequence"/>
</dbReference>
<gene>
    <name evidence="4" type="ORF">ACIO7M_33470</name>
</gene>
<dbReference type="EMBL" id="JBIUYY010000028">
    <property type="protein sequence ID" value="MFJ2825973.1"/>
    <property type="molecule type" value="Genomic_DNA"/>
</dbReference>
<reference evidence="4 5" key="1">
    <citation type="submission" date="2024-10" db="EMBL/GenBank/DDBJ databases">
        <title>The Natural Products Discovery Center: Release of the First 8490 Sequenced Strains for Exploring Actinobacteria Biosynthetic Diversity.</title>
        <authorList>
            <person name="Kalkreuter E."/>
            <person name="Kautsar S.A."/>
            <person name="Yang D."/>
            <person name="Bader C.D."/>
            <person name="Teijaro C.N."/>
            <person name="Fluegel L."/>
            <person name="Davis C.M."/>
            <person name="Simpson J.R."/>
            <person name="Lauterbach L."/>
            <person name="Steele A.D."/>
            <person name="Gui C."/>
            <person name="Meng S."/>
            <person name="Li G."/>
            <person name="Viehrig K."/>
            <person name="Ye F."/>
            <person name="Su P."/>
            <person name="Kiefer A.F."/>
            <person name="Nichols A."/>
            <person name="Cepeda A.J."/>
            <person name="Yan W."/>
            <person name="Fan B."/>
            <person name="Jiang Y."/>
            <person name="Adhikari A."/>
            <person name="Zheng C.-J."/>
            <person name="Schuster L."/>
            <person name="Cowan T.M."/>
            <person name="Smanski M.J."/>
            <person name="Chevrette M.G."/>
            <person name="De Carvalho L.P.S."/>
            <person name="Shen B."/>
        </authorList>
    </citation>
    <scope>NUCLEOTIDE SEQUENCE [LARGE SCALE GENOMIC DNA]</scope>
    <source>
        <strain evidence="4 5">NPDC087220</strain>
    </source>
</reference>
<comment type="caution">
    <text evidence="4">The sequence shown here is derived from an EMBL/GenBank/DDBJ whole genome shotgun (WGS) entry which is preliminary data.</text>
</comment>
<dbReference type="PANTHER" id="PTHR32305:SF15">
    <property type="entry name" value="PROTEIN RHSA-RELATED"/>
    <property type="match status" value="1"/>
</dbReference>
<evidence type="ECO:0000313" key="5">
    <source>
        <dbReference type="Proteomes" id="UP001617351"/>
    </source>
</evidence>
<evidence type="ECO:0000256" key="1">
    <source>
        <dbReference type="SAM" id="MobiDB-lite"/>
    </source>
</evidence>
<dbReference type="InterPro" id="IPR001826">
    <property type="entry name" value="RHS"/>
</dbReference>
<dbReference type="InterPro" id="IPR022385">
    <property type="entry name" value="Rhs_assc_core"/>
</dbReference>
<dbReference type="Pfam" id="PF15532">
    <property type="entry name" value="Ntox30"/>
    <property type="match status" value="1"/>
</dbReference>
<dbReference type="InterPro" id="IPR050708">
    <property type="entry name" value="T6SS_VgrG/RHS"/>
</dbReference>
<dbReference type="NCBIfam" id="TIGR03696">
    <property type="entry name" value="Rhs_assc_core"/>
    <property type="match status" value="1"/>
</dbReference>
<organism evidence="4 5">
    <name type="scientific">Streptomyces toxytricini</name>
    <name type="common">Actinomyces toxytricini</name>
    <dbReference type="NCBI Taxonomy" id="67369"/>
    <lineage>
        <taxon>Bacteria</taxon>
        <taxon>Bacillati</taxon>
        <taxon>Actinomycetota</taxon>
        <taxon>Actinomycetes</taxon>
        <taxon>Kitasatosporales</taxon>
        <taxon>Streptomycetaceae</taxon>
        <taxon>Streptomyces</taxon>
    </lineage>
</organism>
<sequence length="272" mass="30812">LRTQGRTLPRLRRHRRSPHRLPPTHQVKRRLRDTDDERFFAIVTDLIGTPTELVDESGELAWRTRTTLWGTTTWNRDATAYTPLRFPGQHFDPESGLHYNYFRYYDPESARYLSQDPLGLGPADNPVTYVHNPHTCSDPLGLSPCPPRVEGGGWDLRGDTDPLSIIPKDAVLEPWRAIPGGVEHGIKWSWKDDVTGLTVRMRVHGPDLGPNAGTNASSGPIYRIQIGNQYQDEAGQLYHRQIGNPRSENFNEAAVNDTHIPWPSHLPVPYAH</sequence>